<feature type="chain" id="PRO_5039315355" evidence="2">
    <location>
        <begin position="20"/>
        <end position="231"/>
    </location>
</feature>
<organism evidence="3 4">
    <name type="scientific">Candidatus Pullilachnospira stercoravium</name>
    <dbReference type="NCBI Taxonomy" id="2840913"/>
    <lineage>
        <taxon>Bacteria</taxon>
        <taxon>Bacillati</taxon>
        <taxon>Bacillota</taxon>
        <taxon>Clostridia</taxon>
        <taxon>Lachnospirales</taxon>
        <taxon>Lachnospiraceae</taxon>
        <taxon>Lachnospiraceae incertae sedis</taxon>
        <taxon>Candidatus Pullilachnospira</taxon>
    </lineage>
</organism>
<dbReference type="AlphaFoldDB" id="A0A9D1NV30"/>
<dbReference type="PROSITE" id="PS51257">
    <property type="entry name" value="PROKAR_LIPOPROTEIN"/>
    <property type="match status" value="1"/>
</dbReference>
<reference evidence="3" key="2">
    <citation type="journal article" date="2021" name="PeerJ">
        <title>Extensive microbial diversity within the chicken gut microbiome revealed by metagenomics and culture.</title>
        <authorList>
            <person name="Gilroy R."/>
            <person name="Ravi A."/>
            <person name="Getino M."/>
            <person name="Pursley I."/>
            <person name="Horton D.L."/>
            <person name="Alikhan N.F."/>
            <person name="Baker D."/>
            <person name="Gharbi K."/>
            <person name="Hall N."/>
            <person name="Watson M."/>
            <person name="Adriaenssens E.M."/>
            <person name="Foster-Nyarko E."/>
            <person name="Jarju S."/>
            <person name="Secka A."/>
            <person name="Antonio M."/>
            <person name="Oren A."/>
            <person name="Chaudhuri R.R."/>
            <person name="La Ragione R."/>
            <person name="Hildebrand F."/>
            <person name="Pallen M.J."/>
        </authorList>
    </citation>
    <scope>NUCLEOTIDE SEQUENCE</scope>
    <source>
        <strain evidence="3">ChiBcec2-4451</strain>
    </source>
</reference>
<reference evidence="3" key="1">
    <citation type="submission" date="2020-10" db="EMBL/GenBank/DDBJ databases">
        <authorList>
            <person name="Gilroy R."/>
        </authorList>
    </citation>
    <scope>NUCLEOTIDE SEQUENCE</scope>
    <source>
        <strain evidence="3">ChiBcec2-4451</strain>
    </source>
</reference>
<dbReference type="EMBL" id="DVON01000207">
    <property type="protein sequence ID" value="HIV13442.1"/>
    <property type="molecule type" value="Genomic_DNA"/>
</dbReference>
<feature type="compositionally biased region" description="Low complexity" evidence="1">
    <location>
        <begin position="31"/>
        <end position="41"/>
    </location>
</feature>
<feature type="region of interest" description="Disordered" evidence="1">
    <location>
        <begin position="167"/>
        <end position="231"/>
    </location>
</feature>
<protein>
    <submittedName>
        <fullName evidence="3">Uncharacterized protein</fullName>
    </submittedName>
</protein>
<feature type="non-terminal residue" evidence="3">
    <location>
        <position position="231"/>
    </location>
</feature>
<dbReference type="Proteomes" id="UP000886723">
    <property type="component" value="Unassembled WGS sequence"/>
</dbReference>
<evidence type="ECO:0000313" key="3">
    <source>
        <dbReference type="EMBL" id="HIV13442.1"/>
    </source>
</evidence>
<evidence type="ECO:0000256" key="2">
    <source>
        <dbReference type="SAM" id="SignalP"/>
    </source>
</evidence>
<comment type="caution">
    <text evidence="3">The sequence shown here is derived from an EMBL/GenBank/DDBJ whole genome shotgun (WGS) entry which is preliminary data.</text>
</comment>
<evidence type="ECO:0000313" key="4">
    <source>
        <dbReference type="Proteomes" id="UP000886723"/>
    </source>
</evidence>
<feature type="compositionally biased region" description="Basic and acidic residues" evidence="1">
    <location>
        <begin position="196"/>
        <end position="210"/>
    </location>
</feature>
<feature type="signal peptide" evidence="2">
    <location>
        <begin position="1"/>
        <end position="19"/>
    </location>
</feature>
<feature type="region of interest" description="Disordered" evidence="1">
    <location>
        <begin position="23"/>
        <end position="66"/>
    </location>
</feature>
<evidence type="ECO:0000256" key="1">
    <source>
        <dbReference type="SAM" id="MobiDB-lite"/>
    </source>
</evidence>
<name>A0A9D1NV30_9FIRM</name>
<feature type="compositionally biased region" description="Low complexity" evidence="1">
    <location>
        <begin position="179"/>
        <end position="194"/>
    </location>
</feature>
<accession>A0A9D1NV30</accession>
<keyword evidence="2" id="KW-0732">Signal</keyword>
<proteinExistence type="predicted"/>
<gene>
    <name evidence="3" type="ORF">IAA63_09935</name>
</gene>
<feature type="compositionally biased region" description="Low complexity" evidence="1">
    <location>
        <begin position="214"/>
        <end position="231"/>
    </location>
</feature>
<sequence>MKKKYLLAVLCLTAALAAAGCGNEKKEEAESTPTPTPTQEAEALEMTETPEVGEKTDTSRSIQLTNETGAEVTSVWLRVSGQEEWGEELVQGSFTIPEAESFNLNYEPQETAEDGTTAPVEAWDLSVGYEDGSYVVMNQVDLQAVTEMTMCWEDDVAFVKYQDPDTQEEVSTKEDEIARQQAAAEAAAQAQAEAEAAEKAAQEEAQRQAEEEAAAQAEAAAAAQAQAEAEA</sequence>